<keyword evidence="1" id="KW-0687">Ribonucleoprotein</keyword>
<proteinExistence type="predicted"/>
<dbReference type="SUPFAM" id="SSF52161">
    <property type="entry name" value="Ribosomal protein L13"/>
    <property type="match status" value="1"/>
</dbReference>
<dbReference type="Gene3D" id="3.90.1180.10">
    <property type="entry name" value="Ribosomal protein L13"/>
    <property type="match status" value="1"/>
</dbReference>
<keyword evidence="1" id="KW-0689">Ribosomal protein</keyword>
<dbReference type="EMBL" id="GBRH01177417">
    <property type="protein sequence ID" value="JAE20479.1"/>
    <property type="molecule type" value="Transcribed_RNA"/>
</dbReference>
<organism evidence="1">
    <name type="scientific">Arundo donax</name>
    <name type="common">Giant reed</name>
    <name type="synonym">Donax arundinaceus</name>
    <dbReference type="NCBI Taxonomy" id="35708"/>
    <lineage>
        <taxon>Eukaryota</taxon>
        <taxon>Viridiplantae</taxon>
        <taxon>Streptophyta</taxon>
        <taxon>Embryophyta</taxon>
        <taxon>Tracheophyta</taxon>
        <taxon>Spermatophyta</taxon>
        <taxon>Magnoliopsida</taxon>
        <taxon>Liliopsida</taxon>
        <taxon>Poales</taxon>
        <taxon>Poaceae</taxon>
        <taxon>PACMAD clade</taxon>
        <taxon>Arundinoideae</taxon>
        <taxon>Arundineae</taxon>
        <taxon>Arundo</taxon>
    </lineage>
</organism>
<accession>A0A0A9GAI6</accession>
<name>A0A0A9GAI6_ARUDO</name>
<dbReference type="InterPro" id="IPR036899">
    <property type="entry name" value="Ribosomal_uL13_sf"/>
</dbReference>
<sequence length="106" mass="11904">MVRPWWPRQETIPVRRSACPQHAALLHRHAWYRQCHGLLLTVHTNYDPKPGPELLAAAHPVCGRVVVDTRDHMMGRTVSVVSKALLKGQRVTVTRGEELPVSGSLD</sequence>
<reference evidence="1" key="1">
    <citation type="submission" date="2014-09" db="EMBL/GenBank/DDBJ databases">
        <authorList>
            <person name="Magalhaes I.L.F."/>
            <person name="Oliveira U."/>
            <person name="Santos F.R."/>
            <person name="Vidigal T.H.D.A."/>
            <person name="Brescovit A.D."/>
            <person name="Santos A.J."/>
        </authorList>
    </citation>
    <scope>NUCLEOTIDE SEQUENCE</scope>
    <source>
        <tissue evidence="1">Shoot tissue taken approximately 20 cm above the soil surface</tissue>
    </source>
</reference>
<protein>
    <submittedName>
        <fullName evidence="1">60S ribosomal protein L13a, putative</fullName>
    </submittedName>
</protein>
<dbReference type="AlphaFoldDB" id="A0A0A9GAI6"/>
<evidence type="ECO:0000313" key="1">
    <source>
        <dbReference type="EMBL" id="JAE20479.1"/>
    </source>
</evidence>
<dbReference type="GO" id="GO:0006412">
    <property type="term" value="P:translation"/>
    <property type="evidence" value="ECO:0007669"/>
    <property type="project" value="InterPro"/>
</dbReference>
<dbReference type="GO" id="GO:0005840">
    <property type="term" value="C:ribosome"/>
    <property type="evidence" value="ECO:0007669"/>
    <property type="project" value="UniProtKB-KW"/>
</dbReference>
<dbReference type="GO" id="GO:0003735">
    <property type="term" value="F:structural constituent of ribosome"/>
    <property type="evidence" value="ECO:0007669"/>
    <property type="project" value="InterPro"/>
</dbReference>
<reference evidence="1" key="2">
    <citation type="journal article" date="2015" name="Data Brief">
        <title>Shoot transcriptome of the giant reed, Arundo donax.</title>
        <authorList>
            <person name="Barrero R.A."/>
            <person name="Guerrero F.D."/>
            <person name="Moolhuijzen P."/>
            <person name="Goolsby J.A."/>
            <person name="Tidwell J."/>
            <person name="Bellgard S.E."/>
            <person name="Bellgard M.I."/>
        </authorList>
    </citation>
    <scope>NUCLEOTIDE SEQUENCE</scope>
    <source>
        <tissue evidence="1">Shoot tissue taken approximately 20 cm above the soil surface</tissue>
    </source>
</reference>